<accession>A0AAN7R6N4</accession>
<keyword evidence="6 11" id="KW-1133">Transmembrane helix</keyword>
<keyword evidence="3 11" id="KW-0812">Transmembrane</keyword>
<sequence>MKRAGVCYLLPLLLFSIPLFFTPASSQSCSSYKFSSNNVYKSCVDLPVLSSFLHWNFNQSTATADIAFRVTGTSSSRWISWAINPSSTGMVGCQALVAYVGSTGSVRAYTSPINSYRTSMPEGSLSFGVPSISGAFQNGEMTIFAKLQLAAGTTTVNQVWQEGPMNGANPGTHSTSGANMRSMETLSFATGSTPVSGGSSGGGRSGGDDDGDDDDDDGYGSPGSSSSSGSSFFSNRQQKKNVHGLLNAVSWGIMMPLGAIFARHLKVFEGANPAWFYLHITCQGLAYILGIAGWITGLRLGDEGGETGYHGAIGAILFIGATLQVFALLVRPKPDHKYRFFWNIYHHSIGYTVISLSILNVFKGLQLLNPASVWKQGYIAILIILGLIAAVLEVVTWSIVIKRRRRAAMDLPPKHPSIVGGNGHSDSQLHYGA</sequence>
<dbReference type="PANTHER" id="PTHR23130:SF167">
    <property type="entry name" value="CYTOCHROME B561 AND DOMON DOMAIN-CONTAINING PROTEIN"/>
    <property type="match status" value="1"/>
</dbReference>
<keyword evidence="16" id="KW-1185">Reference proteome</keyword>
<comment type="cofactor">
    <cofactor evidence="8">
        <name>heme b</name>
        <dbReference type="ChEBI" id="CHEBI:60344"/>
    </cofactor>
    <text evidence="8">Binds 2 heme b groups non-covalently.</text>
</comment>
<feature type="transmembrane region" description="Helical" evidence="11">
    <location>
        <begin position="274"/>
        <end position="296"/>
    </location>
</feature>
<dbReference type="SMART" id="SM00665">
    <property type="entry name" value="B561"/>
    <property type="match status" value="1"/>
</dbReference>
<feature type="binding site" description="axial binding residue" evidence="9">
    <location>
        <position position="243"/>
    </location>
    <ligand>
        <name>heme b</name>
        <dbReference type="ChEBI" id="CHEBI:60344"/>
        <label>1</label>
    </ligand>
    <ligandPart>
        <name>Fe</name>
        <dbReference type="ChEBI" id="CHEBI:18248"/>
    </ligandPart>
</feature>
<keyword evidence="2 8" id="KW-0813">Transport</keyword>
<evidence type="ECO:0000259" key="14">
    <source>
        <dbReference type="PROSITE" id="PS50939"/>
    </source>
</evidence>
<proteinExistence type="predicted"/>
<keyword evidence="4 12" id="KW-0732">Signal</keyword>
<evidence type="ECO:0000256" key="11">
    <source>
        <dbReference type="SAM" id="Phobius"/>
    </source>
</evidence>
<evidence type="ECO:0000313" key="15">
    <source>
        <dbReference type="EMBL" id="KAK4790280.1"/>
    </source>
</evidence>
<feature type="transmembrane region" description="Helical" evidence="11">
    <location>
        <begin position="308"/>
        <end position="330"/>
    </location>
</feature>
<dbReference type="GO" id="GO:0046872">
    <property type="term" value="F:metal ion binding"/>
    <property type="evidence" value="ECO:0007669"/>
    <property type="project" value="UniProtKB-KW"/>
</dbReference>
<evidence type="ECO:0000256" key="5">
    <source>
        <dbReference type="ARBA" id="ARBA00022982"/>
    </source>
</evidence>
<dbReference type="InterPro" id="IPR017214">
    <property type="entry name" value="UCP037471"/>
</dbReference>
<feature type="compositionally biased region" description="Low complexity" evidence="10">
    <location>
        <begin position="222"/>
        <end position="231"/>
    </location>
</feature>
<dbReference type="PROSITE" id="PS51257">
    <property type="entry name" value="PROKAR_LIPOPROTEIN"/>
    <property type="match status" value="1"/>
</dbReference>
<dbReference type="EMBL" id="JAXQNO010000010">
    <property type="protein sequence ID" value="KAK4790280.1"/>
    <property type="molecule type" value="Genomic_DNA"/>
</dbReference>
<evidence type="ECO:0000256" key="9">
    <source>
        <dbReference type="PIRSR" id="PIRSR037471-1"/>
    </source>
</evidence>
<feature type="region of interest" description="Disordered" evidence="10">
    <location>
        <begin position="189"/>
        <end position="234"/>
    </location>
</feature>
<evidence type="ECO:0000256" key="4">
    <source>
        <dbReference type="ARBA" id="ARBA00022729"/>
    </source>
</evidence>
<dbReference type="InterPro" id="IPR006593">
    <property type="entry name" value="Cyt_b561/ferric_Rdtase_TM"/>
</dbReference>
<dbReference type="CDD" id="cd08760">
    <property type="entry name" value="Cyt_b561_FRRS1_like"/>
    <property type="match status" value="1"/>
</dbReference>
<feature type="transmembrane region" description="Helical" evidence="11">
    <location>
        <begin position="377"/>
        <end position="400"/>
    </location>
</feature>
<organism evidence="15 16">
    <name type="scientific">Trapa natans</name>
    <name type="common">Water chestnut</name>
    <dbReference type="NCBI Taxonomy" id="22666"/>
    <lineage>
        <taxon>Eukaryota</taxon>
        <taxon>Viridiplantae</taxon>
        <taxon>Streptophyta</taxon>
        <taxon>Embryophyta</taxon>
        <taxon>Tracheophyta</taxon>
        <taxon>Spermatophyta</taxon>
        <taxon>Magnoliopsida</taxon>
        <taxon>eudicotyledons</taxon>
        <taxon>Gunneridae</taxon>
        <taxon>Pentapetalae</taxon>
        <taxon>rosids</taxon>
        <taxon>malvids</taxon>
        <taxon>Myrtales</taxon>
        <taxon>Lythraceae</taxon>
        <taxon>Trapa</taxon>
    </lineage>
</organism>
<name>A0AAN7R6N4_TRANT</name>
<dbReference type="AlphaFoldDB" id="A0AAN7R6N4"/>
<feature type="domain" description="DOMON" evidence="13">
    <location>
        <begin position="49"/>
        <end position="163"/>
    </location>
</feature>
<evidence type="ECO:0000256" key="6">
    <source>
        <dbReference type="ARBA" id="ARBA00022989"/>
    </source>
</evidence>
<dbReference type="PROSITE" id="PS50939">
    <property type="entry name" value="CYTOCHROME_B561"/>
    <property type="match status" value="1"/>
</dbReference>
<evidence type="ECO:0000259" key="13">
    <source>
        <dbReference type="PROSITE" id="PS50836"/>
    </source>
</evidence>
<dbReference type="Proteomes" id="UP001346149">
    <property type="component" value="Unassembled WGS sequence"/>
</dbReference>
<protein>
    <recommendedName>
        <fullName evidence="8">Cytochrome b561 and DOMON domain-containing protein</fullName>
    </recommendedName>
</protein>
<feature type="binding site" description="axial binding residue" evidence="9">
    <location>
        <position position="279"/>
    </location>
    <ligand>
        <name>heme b</name>
        <dbReference type="ChEBI" id="CHEBI:60344"/>
        <label>1</label>
    </ligand>
    <ligandPart>
        <name>Fe</name>
        <dbReference type="ChEBI" id="CHEBI:18248"/>
    </ligandPart>
</feature>
<keyword evidence="5 8" id="KW-0249">Electron transport</keyword>
<dbReference type="InterPro" id="IPR005018">
    <property type="entry name" value="DOMON_domain"/>
</dbReference>
<keyword evidence="9" id="KW-0479">Metal-binding</keyword>
<feature type="compositionally biased region" description="Polar residues" evidence="10">
    <location>
        <begin position="424"/>
        <end position="433"/>
    </location>
</feature>
<feature type="signal peptide" evidence="12">
    <location>
        <begin position="1"/>
        <end position="26"/>
    </location>
</feature>
<feature type="binding site" description="axial binding residue" evidence="9">
    <location>
        <position position="310"/>
    </location>
    <ligand>
        <name>heme b</name>
        <dbReference type="ChEBI" id="CHEBI:60344"/>
        <label>1</label>
    </ligand>
    <ligandPart>
        <name>Fe</name>
        <dbReference type="ChEBI" id="CHEBI:18248"/>
    </ligandPart>
</feature>
<feature type="transmembrane region" description="Helical" evidence="11">
    <location>
        <begin position="244"/>
        <end position="262"/>
    </location>
</feature>
<evidence type="ECO:0000256" key="8">
    <source>
        <dbReference type="PIRNR" id="PIRNR037471"/>
    </source>
</evidence>
<evidence type="ECO:0000256" key="7">
    <source>
        <dbReference type="ARBA" id="ARBA00023136"/>
    </source>
</evidence>
<evidence type="ECO:0000256" key="10">
    <source>
        <dbReference type="SAM" id="MobiDB-lite"/>
    </source>
</evidence>
<reference evidence="15 16" key="1">
    <citation type="journal article" date="2023" name="Hortic Res">
        <title>Pangenome of water caltrop reveals structural variations and asymmetric subgenome divergence after allopolyploidization.</title>
        <authorList>
            <person name="Zhang X."/>
            <person name="Chen Y."/>
            <person name="Wang L."/>
            <person name="Yuan Y."/>
            <person name="Fang M."/>
            <person name="Shi L."/>
            <person name="Lu R."/>
            <person name="Comes H.P."/>
            <person name="Ma Y."/>
            <person name="Chen Y."/>
            <person name="Huang G."/>
            <person name="Zhou Y."/>
            <person name="Zheng Z."/>
            <person name="Qiu Y."/>
        </authorList>
    </citation>
    <scope>NUCLEOTIDE SEQUENCE [LARGE SCALE GENOMIC DNA]</scope>
    <source>
        <strain evidence="15">F231</strain>
    </source>
</reference>
<dbReference type="PANTHER" id="PTHR23130">
    <property type="entry name" value="CYTOCHROME B561 AND DOMON DOMAIN-CONTAINING PROTEIN"/>
    <property type="match status" value="1"/>
</dbReference>
<feature type="region of interest" description="Disordered" evidence="10">
    <location>
        <begin position="414"/>
        <end position="433"/>
    </location>
</feature>
<evidence type="ECO:0000256" key="12">
    <source>
        <dbReference type="SAM" id="SignalP"/>
    </source>
</evidence>
<evidence type="ECO:0000256" key="3">
    <source>
        <dbReference type="ARBA" id="ARBA00022692"/>
    </source>
</evidence>
<dbReference type="CDD" id="cd09629">
    <property type="entry name" value="DOMON_CIL1_like"/>
    <property type="match status" value="1"/>
</dbReference>
<evidence type="ECO:0000313" key="16">
    <source>
        <dbReference type="Proteomes" id="UP001346149"/>
    </source>
</evidence>
<feature type="binding site" description="axial binding residue" evidence="9">
    <location>
        <position position="346"/>
    </location>
    <ligand>
        <name>heme b</name>
        <dbReference type="ChEBI" id="CHEBI:60344"/>
        <label>1</label>
    </ligand>
    <ligandPart>
        <name>Fe</name>
        <dbReference type="ChEBI" id="CHEBI:18248"/>
    </ligandPart>
</feature>
<comment type="subcellular location">
    <subcellularLocation>
        <location evidence="1">Membrane</location>
    </subcellularLocation>
</comment>
<feature type="domain" description="Cytochrome b561" evidence="14">
    <location>
        <begin position="207"/>
        <end position="401"/>
    </location>
</feature>
<feature type="transmembrane region" description="Helical" evidence="11">
    <location>
        <begin position="342"/>
        <end position="362"/>
    </location>
</feature>
<keyword evidence="9" id="KW-0408">Iron</keyword>
<feature type="chain" id="PRO_5042985233" description="Cytochrome b561 and DOMON domain-containing protein" evidence="12">
    <location>
        <begin position="27"/>
        <end position="433"/>
    </location>
</feature>
<keyword evidence="7 8" id="KW-0472">Membrane</keyword>
<dbReference type="Gene3D" id="1.20.120.1770">
    <property type="match status" value="1"/>
</dbReference>
<comment type="caution">
    <text evidence="15">The sequence shown here is derived from an EMBL/GenBank/DDBJ whole genome shotgun (WGS) entry which is preliminary data.</text>
</comment>
<gene>
    <name evidence="15" type="ORF">SAY86_017584</name>
</gene>
<dbReference type="GO" id="GO:0016020">
    <property type="term" value="C:membrane"/>
    <property type="evidence" value="ECO:0007669"/>
    <property type="project" value="UniProtKB-SubCell"/>
</dbReference>
<dbReference type="InterPro" id="IPR045265">
    <property type="entry name" value="AIR12_DOMON"/>
</dbReference>
<dbReference type="Pfam" id="PF04526">
    <property type="entry name" value="DUF568"/>
    <property type="match status" value="1"/>
</dbReference>
<dbReference type="PROSITE" id="PS50836">
    <property type="entry name" value="DOMON"/>
    <property type="match status" value="1"/>
</dbReference>
<evidence type="ECO:0000256" key="2">
    <source>
        <dbReference type="ARBA" id="ARBA00022448"/>
    </source>
</evidence>
<evidence type="ECO:0000256" key="1">
    <source>
        <dbReference type="ARBA" id="ARBA00004370"/>
    </source>
</evidence>
<dbReference type="PIRSF" id="PIRSF037471">
    <property type="entry name" value="UCP037471"/>
    <property type="match status" value="1"/>
</dbReference>
<feature type="compositionally biased region" description="Acidic residues" evidence="10">
    <location>
        <begin position="208"/>
        <end position="218"/>
    </location>
</feature>